<name>A0A6B0V9R6_IXORI</name>
<comment type="similarity">
    <text evidence="2">Belongs to the activator 1 small subunits family.</text>
</comment>
<feature type="domain" description="AAA+ ATPase" evidence="7">
    <location>
        <begin position="43"/>
        <end position="171"/>
    </location>
</feature>
<dbReference type="SMART" id="SM00382">
    <property type="entry name" value="AAA"/>
    <property type="match status" value="1"/>
</dbReference>
<dbReference type="FunFam" id="3.40.50.300:FF:000129">
    <property type="entry name" value="Replication factor C subunit 5"/>
    <property type="match status" value="1"/>
</dbReference>
<reference evidence="8" key="1">
    <citation type="submission" date="2019-12" db="EMBL/GenBank/DDBJ databases">
        <title>An insight into the sialome of adult female Ixodes ricinus ticks feeding for 6 days.</title>
        <authorList>
            <person name="Perner J."/>
            <person name="Ribeiro J.M.C."/>
        </authorList>
    </citation>
    <scope>NUCLEOTIDE SEQUENCE</scope>
    <source>
        <strain evidence="8">Semi-engorged</strain>
        <tissue evidence="8">Salivary glands</tissue>
    </source>
</reference>
<dbReference type="GO" id="GO:0005634">
    <property type="term" value="C:nucleus"/>
    <property type="evidence" value="ECO:0007669"/>
    <property type="project" value="UniProtKB-SubCell"/>
</dbReference>
<evidence type="ECO:0000256" key="1">
    <source>
        <dbReference type="ARBA" id="ARBA00004123"/>
    </source>
</evidence>
<dbReference type="CDD" id="cd00009">
    <property type="entry name" value="AAA"/>
    <property type="match status" value="1"/>
</dbReference>
<keyword evidence="3" id="KW-0235">DNA replication</keyword>
<dbReference type="InterPro" id="IPR047854">
    <property type="entry name" value="RFC_lid"/>
</dbReference>
<dbReference type="GO" id="GO:0016887">
    <property type="term" value="F:ATP hydrolysis activity"/>
    <property type="evidence" value="ECO:0007669"/>
    <property type="project" value="InterPro"/>
</dbReference>
<dbReference type="SUPFAM" id="SSF52540">
    <property type="entry name" value="P-loop containing nucleoside triphosphate hydrolases"/>
    <property type="match status" value="1"/>
</dbReference>
<dbReference type="InterPro" id="IPR003959">
    <property type="entry name" value="ATPase_AAA_core"/>
</dbReference>
<dbReference type="SUPFAM" id="SSF48019">
    <property type="entry name" value="post-AAA+ oligomerization domain-like"/>
    <property type="match status" value="1"/>
</dbReference>
<dbReference type="GO" id="GO:0005663">
    <property type="term" value="C:DNA replication factor C complex"/>
    <property type="evidence" value="ECO:0007669"/>
    <property type="project" value="TreeGrafter"/>
</dbReference>
<dbReference type="FunFam" id="1.20.272.10:FF:000004">
    <property type="entry name" value="Replication factor C subunit 5"/>
    <property type="match status" value="1"/>
</dbReference>
<dbReference type="GO" id="GO:0003677">
    <property type="term" value="F:DNA binding"/>
    <property type="evidence" value="ECO:0007669"/>
    <property type="project" value="InterPro"/>
</dbReference>
<dbReference type="PANTHER" id="PTHR11669:SF9">
    <property type="entry name" value="REPLICATION FACTOR C SUBUNIT 5"/>
    <property type="match status" value="1"/>
</dbReference>
<proteinExistence type="inferred from homology"/>
<keyword evidence="4" id="KW-0547">Nucleotide-binding</keyword>
<evidence type="ECO:0000256" key="3">
    <source>
        <dbReference type="ARBA" id="ARBA00022705"/>
    </source>
</evidence>
<dbReference type="GO" id="GO:0006281">
    <property type="term" value="P:DNA repair"/>
    <property type="evidence" value="ECO:0007669"/>
    <property type="project" value="TreeGrafter"/>
</dbReference>
<dbReference type="CDD" id="cd18140">
    <property type="entry name" value="HLD_clamp_RFC"/>
    <property type="match status" value="1"/>
</dbReference>
<organism evidence="8">
    <name type="scientific">Ixodes ricinus</name>
    <name type="common">Common tick</name>
    <name type="synonym">Acarus ricinus</name>
    <dbReference type="NCBI Taxonomy" id="34613"/>
    <lineage>
        <taxon>Eukaryota</taxon>
        <taxon>Metazoa</taxon>
        <taxon>Ecdysozoa</taxon>
        <taxon>Arthropoda</taxon>
        <taxon>Chelicerata</taxon>
        <taxon>Arachnida</taxon>
        <taxon>Acari</taxon>
        <taxon>Parasitiformes</taxon>
        <taxon>Ixodida</taxon>
        <taxon>Ixodoidea</taxon>
        <taxon>Ixodidae</taxon>
        <taxon>Ixodinae</taxon>
        <taxon>Ixodes</taxon>
    </lineage>
</organism>
<dbReference type="FunFam" id="1.10.8.60:FF:000012">
    <property type="entry name" value="Replication factor C subunit 4"/>
    <property type="match status" value="1"/>
</dbReference>
<keyword evidence="5" id="KW-0067">ATP-binding</keyword>
<evidence type="ECO:0000256" key="4">
    <source>
        <dbReference type="ARBA" id="ARBA00022741"/>
    </source>
</evidence>
<sequence>MGEKEETRTNLPWVEKYRPNKLDDLIAHEDIISTINRFINEDRLPHLLFYGPPGTGKTSTILACARQIYGPKEFGSMVLELNASDDRGIGIVRGEILNFASTKTIFKSGFKLIILDEADAMTNDAQNALRRVIEKFTENARFCLICNYLSKIIPALQSRCTRFRFGPLSLSQMSPRIEYVIEQERLTVTDDGKKALMDLAQGDMRKALNILQTKQLEREAPPGHDSTSMAFEEVTENNVYQCVGHPLKSDISNMVTTLLNEDFAFSYDQINKVKVSKGLALQDVLTQIHLYVHRIEFPNEVKMYLIDKMAEIENRLAAGTSEKIQLSSLIAAFQTARQMVA</sequence>
<evidence type="ECO:0000259" key="7">
    <source>
        <dbReference type="SMART" id="SM00382"/>
    </source>
</evidence>
<dbReference type="PANTHER" id="PTHR11669">
    <property type="entry name" value="REPLICATION FACTOR C / DNA POLYMERASE III GAMMA-TAU SUBUNIT"/>
    <property type="match status" value="1"/>
</dbReference>
<dbReference type="GO" id="GO:0003689">
    <property type="term" value="F:DNA clamp loader activity"/>
    <property type="evidence" value="ECO:0007669"/>
    <property type="project" value="TreeGrafter"/>
</dbReference>
<dbReference type="GO" id="GO:0005524">
    <property type="term" value="F:ATP binding"/>
    <property type="evidence" value="ECO:0007669"/>
    <property type="project" value="UniProtKB-KW"/>
</dbReference>
<evidence type="ECO:0000256" key="2">
    <source>
        <dbReference type="ARBA" id="ARBA00005378"/>
    </source>
</evidence>
<dbReference type="Gene3D" id="1.10.8.60">
    <property type="match status" value="1"/>
</dbReference>
<dbReference type="Pfam" id="PF08542">
    <property type="entry name" value="Rep_fac_C"/>
    <property type="match status" value="1"/>
</dbReference>
<protein>
    <submittedName>
        <fullName evidence="8">Putative replication factor c subunit 3</fullName>
    </submittedName>
</protein>
<dbReference type="Gene3D" id="3.40.50.300">
    <property type="entry name" value="P-loop containing nucleotide triphosphate hydrolases"/>
    <property type="match status" value="1"/>
</dbReference>
<dbReference type="InterPro" id="IPR050238">
    <property type="entry name" value="DNA_Rep/Repair_Clamp_Loader"/>
</dbReference>
<dbReference type="InterPro" id="IPR027417">
    <property type="entry name" value="P-loop_NTPase"/>
</dbReference>
<dbReference type="InterPro" id="IPR008921">
    <property type="entry name" value="DNA_pol3_clamp-load_cplx_C"/>
</dbReference>
<dbReference type="InterPro" id="IPR013748">
    <property type="entry name" value="Rep_factorC_C"/>
</dbReference>
<dbReference type="GO" id="GO:0006261">
    <property type="term" value="P:DNA-templated DNA replication"/>
    <property type="evidence" value="ECO:0007669"/>
    <property type="project" value="TreeGrafter"/>
</dbReference>
<dbReference type="AlphaFoldDB" id="A0A6B0V9R6"/>
<keyword evidence="6" id="KW-0539">Nucleus</keyword>
<dbReference type="NCBIfam" id="NF001679">
    <property type="entry name" value="PRK00440.1"/>
    <property type="match status" value="1"/>
</dbReference>
<evidence type="ECO:0000256" key="6">
    <source>
        <dbReference type="ARBA" id="ARBA00023242"/>
    </source>
</evidence>
<evidence type="ECO:0000256" key="5">
    <source>
        <dbReference type="ARBA" id="ARBA00022840"/>
    </source>
</evidence>
<accession>A0A6B0V9R6</accession>
<dbReference type="Gene3D" id="1.20.272.10">
    <property type="match status" value="1"/>
</dbReference>
<dbReference type="Pfam" id="PF00004">
    <property type="entry name" value="AAA"/>
    <property type="match status" value="1"/>
</dbReference>
<evidence type="ECO:0000313" key="8">
    <source>
        <dbReference type="EMBL" id="MXU98524.1"/>
    </source>
</evidence>
<comment type="subcellular location">
    <subcellularLocation>
        <location evidence="1">Nucleus</location>
    </subcellularLocation>
</comment>
<dbReference type="EMBL" id="GIFC01016441">
    <property type="protein sequence ID" value="MXU98524.1"/>
    <property type="molecule type" value="Transcribed_RNA"/>
</dbReference>
<dbReference type="InterPro" id="IPR003593">
    <property type="entry name" value="AAA+_ATPase"/>
</dbReference>